<evidence type="ECO:0000313" key="2">
    <source>
        <dbReference type="Proteomes" id="UP000823775"/>
    </source>
</evidence>
<protein>
    <submittedName>
        <fullName evidence="1">Uncharacterized protein</fullName>
    </submittedName>
</protein>
<organism evidence="1 2">
    <name type="scientific">Datura stramonium</name>
    <name type="common">Jimsonweed</name>
    <name type="synonym">Common thornapple</name>
    <dbReference type="NCBI Taxonomy" id="4076"/>
    <lineage>
        <taxon>Eukaryota</taxon>
        <taxon>Viridiplantae</taxon>
        <taxon>Streptophyta</taxon>
        <taxon>Embryophyta</taxon>
        <taxon>Tracheophyta</taxon>
        <taxon>Spermatophyta</taxon>
        <taxon>Magnoliopsida</taxon>
        <taxon>eudicotyledons</taxon>
        <taxon>Gunneridae</taxon>
        <taxon>Pentapetalae</taxon>
        <taxon>asterids</taxon>
        <taxon>lamiids</taxon>
        <taxon>Solanales</taxon>
        <taxon>Solanaceae</taxon>
        <taxon>Solanoideae</taxon>
        <taxon>Datureae</taxon>
        <taxon>Datura</taxon>
    </lineage>
</organism>
<dbReference type="Proteomes" id="UP000823775">
    <property type="component" value="Unassembled WGS sequence"/>
</dbReference>
<sequence>KGVIVRDSENFALGSGLRVGSGATGYGEPLQWSRVLTAIAGPLQQTRGVRKWVLNWILGVIPHISKAQTLKS</sequence>
<comment type="caution">
    <text evidence="1">The sequence shown here is derived from an EMBL/GenBank/DDBJ whole genome shotgun (WGS) entry which is preliminary data.</text>
</comment>
<feature type="non-terminal residue" evidence="1">
    <location>
        <position position="1"/>
    </location>
</feature>
<evidence type="ECO:0000313" key="1">
    <source>
        <dbReference type="EMBL" id="MCD9559674.1"/>
    </source>
</evidence>
<gene>
    <name evidence="1" type="ORF">HAX54_017818</name>
</gene>
<name>A0ABS8ULB5_DATST</name>
<dbReference type="EMBL" id="JACEIK010002189">
    <property type="protein sequence ID" value="MCD9559674.1"/>
    <property type="molecule type" value="Genomic_DNA"/>
</dbReference>
<accession>A0ABS8ULB5</accession>
<proteinExistence type="predicted"/>
<reference evidence="1 2" key="1">
    <citation type="journal article" date="2021" name="BMC Genomics">
        <title>Datura genome reveals duplications of psychoactive alkaloid biosynthetic genes and high mutation rate following tissue culture.</title>
        <authorList>
            <person name="Rajewski A."/>
            <person name="Carter-House D."/>
            <person name="Stajich J."/>
            <person name="Litt A."/>
        </authorList>
    </citation>
    <scope>NUCLEOTIDE SEQUENCE [LARGE SCALE GENOMIC DNA]</scope>
    <source>
        <strain evidence="1">AR-01</strain>
    </source>
</reference>
<keyword evidence="2" id="KW-1185">Reference proteome</keyword>